<protein>
    <submittedName>
        <fullName evidence="2">Uncharacterized protein</fullName>
    </submittedName>
</protein>
<accession>A0A7J9MII7</accession>
<keyword evidence="1" id="KW-0812">Transmembrane</keyword>
<evidence type="ECO:0000313" key="3">
    <source>
        <dbReference type="Proteomes" id="UP000593576"/>
    </source>
</evidence>
<keyword evidence="1" id="KW-1133">Transmembrane helix</keyword>
<dbReference type="EMBL" id="JABFAF010000011">
    <property type="protein sequence ID" value="MBA0870892.1"/>
    <property type="molecule type" value="Genomic_DNA"/>
</dbReference>
<reference evidence="2 3" key="1">
    <citation type="journal article" date="2019" name="Genome Biol. Evol.">
        <title>Insights into the evolution of the New World diploid cottons (Gossypium, subgenus Houzingenia) based on genome sequencing.</title>
        <authorList>
            <person name="Grover C.E."/>
            <person name="Arick M.A. 2nd"/>
            <person name="Thrash A."/>
            <person name="Conover J.L."/>
            <person name="Sanders W.S."/>
            <person name="Peterson D.G."/>
            <person name="Frelichowski J.E."/>
            <person name="Scheffler J.A."/>
            <person name="Scheffler B.E."/>
            <person name="Wendel J.F."/>
        </authorList>
    </citation>
    <scope>NUCLEOTIDE SEQUENCE [LARGE SCALE GENOMIC DNA]</scope>
    <source>
        <strain evidence="2">1</strain>
        <tissue evidence="2">Leaf</tissue>
    </source>
</reference>
<evidence type="ECO:0000313" key="2">
    <source>
        <dbReference type="EMBL" id="MBA0870892.1"/>
    </source>
</evidence>
<evidence type="ECO:0000256" key="1">
    <source>
        <dbReference type="SAM" id="Phobius"/>
    </source>
</evidence>
<dbReference type="Proteomes" id="UP000593576">
    <property type="component" value="Unassembled WGS sequence"/>
</dbReference>
<dbReference type="AlphaFoldDB" id="A0A7J9MII7"/>
<gene>
    <name evidence="2" type="ORF">Goshw_018353</name>
</gene>
<comment type="caution">
    <text evidence="2">The sequence shown here is derived from an EMBL/GenBank/DDBJ whole genome shotgun (WGS) entry which is preliminary data.</text>
</comment>
<organism evidence="2 3">
    <name type="scientific">Gossypium schwendimanii</name>
    <name type="common">Cotton</name>
    <dbReference type="NCBI Taxonomy" id="34291"/>
    <lineage>
        <taxon>Eukaryota</taxon>
        <taxon>Viridiplantae</taxon>
        <taxon>Streptophyta</taxon>
        <taxon>Embryophyta</taxon>
        <taxon>Tracheophyta</taxon>
        <taxon>Spermatophyta</taxon>
        <taxon>Magnoliopsida</taxon>
        <taxon>eudicotyledons</taxon>
        <taxon>Gunneridae</taxon>
        <taxon>Pentapetalae</taxon>
        <taxon>rosids</taxon>
        <taxon>malvids</taxon>
        <taxon>Malvales</taxon>
        <taxon>Malvaceae</taxon>
        <taxon>Malvoideae</taxon>
        <taxon>Gossypium</taxon>
    </lineage>
</organism>
<sequence length="31" mass="3632">MVVRFFLLFSHQLVSCIHLVILLLKLSVSKF</sequence>
<proteinExistence type="predicted"/>
<feature type="transmembrane region" description="Helical" evidence="1">
    <location>
        <begin position="6"/>
        <end position="24"/>
    </location>
</feature>
<keyword evidence="3" id="KW-1185">Reference proteome</keyword>
<name>A0A7J9MII7_GOSSC</name>
<keyword evidence="1" id="KW-0472">Membrane</keyword>